<accession>A0A9D4VHR3</accession>
<protein>
    <submittedName>
        <fullName evidence="2">Uncharacterized protein</fullName>
    </submittedName>
</protein>
<dbReference type="EMBL" id="JAMSHJ010000007">
    <property type="protein sequence ID" value="KAI5384134.1"/>
    <property type="molecule type" value="Genomic_DNA"/>
</dbReference>
<dbReference type="Proteomes" id="UP001058974">
    <property type="component" value="Chromosome 7"/>
</dbReference>
<dbReference type="AlphaFoldDB" id="A0A9D4VHR3"/>
<dbReference type="PANTHER" id="PTHR36061">
    <property type="match status" value="1"/>
</dbReference>
<feature type="region of interest" description="Disordered" evidence="1">
    <location>
        <begin position="47"/>
        <end position="79"/>
    </location>
</feature>
<gene>
    <name evidence="2" type="ORF">KIW84_071231</name>
</gene>
<reference evidence="2 3" key="1">
    <citation type="journal article" date="2022" name="Nat. Genet.">
        <title>Improved pea reference genome and pan-genome highlight genomic features and evolutionary characteristics.</title>
        <authorList>
            <person name="Yang T."/>
            <person name="Liu R."/>
            <person name="Luo Y."/>
            <person name="Hu S."/>
            <person name="Wang D."/>
            <person name="Wang C."/>
            <person name="Pandey M.K."/>
            <person name="Ge S."/>
            <person name="Xu Q."/>
            <person name="Li N."/>
            <person name="Li G."/>
            <person name="Huang Y."/>
            <person name="Saxena R.K."/>
            <person name="Ji Y."/>
            <person name="Li M."/>
            <person name="Yan X."/>
            <person name="He Y."/>
            <person name="Liu Y."/>
            <person name="Wang X."/>
            <person name="Xiang C."/>
            <person name="Varshney R.K."/>
            <person name="Ding H."/>
            <person name="Gao S."/>
            <person name="Zong X."/>
        </authorList>
    </citation>
    <scope>NUCLEOTIDE SEQUENCE [LARGE SCALE GENOMIC DNA]</scope>
    <source>
        <strain evidence="2 3">cv. Zhongwan 6</strain>
    </source>
</reference>
<dbReference type="Gramene" id="Psat07G0123100-T1">
    <property type="protein sequence ID" value="KAI5384134.1"/>
    <property type="gene ID" value="KIW84_071231"/>
</dbReference>
<comment type="caution">
    <text evidence="2">The sequence shown here is derived from an EMBL/GenBank/DDBJ whole genome shotgun (WGS) entry which is preliminary data.</text>
</comment>
<evidence type="ECO:0000256" key="1">
    <source>
        <dbReference type="SAM" id="MobiDB-lite"/>
    </source>
</evidence>
<dbReference type="PANTHER" id="PTHR36061:SF3">
    <property type="entry name" value="OS04G0692200 PROTEIN"/>
    <property type="match status" value="1"/>
</dbReference>
<proteinExistence type="predicted"/>
<keyword evidence="3" id="KW-1185">Reference proteome</keyword>
<evidence type="ECO:0000313" key="2">
    <source>
        <dbReference type="EMBL" id="KAI5384134.1"/>
    </source>
</evidence>
<name>A0A9D4VHR3_PEA</name>
<evidence type="ECO:0000313" key="3">
    <source>
        <dbReference type="Proteomes" id="UP001058974"/>
    </source>
</evidence>
<sequence length="323" mass="35846">MALRCSSSASSPAFMFNSNVAVKQSFSSISISFINPKSYPTVRINCRAAKSRNHQKSSSSTPKKKTKKKNSAVEFDGSESRNKDVEVLREFPVDSGFQNVGTGLDSSLNYDDDSMTVPRPPTGFSVDNDGSVSITSTNRLVTIIDPDNNLPLECLIRRVFKSSEREECMLVCPVDTPVYISKSTDDGWSVIREEEAESILPAAAFALAKIHMHLVYSGWFLSDVNFYDGEDIEGLPSDDDVEITYFELEGTNYLIHTPSEPLEFIVVKGENGLFQMADDDILEDYAVIDAIDEEIEFNALVEEEAAFIEAMLEDSENDSESEI</sequence>
<organism evidence="2 3">
    <name type="scientific">Pisum sativum</name>
    <name type="common">Garden pea</name>
    <name type="synonym">Lathyrus oleraceus</name>
    <dbReference type="NCBI Taxonomy" id="3888"/>
    <lineage>
        <taxon>Eukaryota</taxon>
        <taxon>Viridiplantae</taxon>
        <taxon>Streptophyta</taxon>
        <taxon>Embryophyta</taxon>
        <taxon>Tracheophyta</taxon>
        <taxon>Spermatophyta</taxon>
        <taxon>Magnoliopsida</taxon>
        <taxon>eudicotyledons</taxon>
        <taxon>Gunneridae</taxon>
        <taxon>Pentapetalae</taxon>
        <taxon>rosids</taxon>
        <taxon>fabids</taxon>
        <taxon>Fabales</taxon>
        <taxon>Fabaceae</taxon>
        <taxon>Papilionoideae</taxon>
        <taxon>50 kb inversion clade</taxon>
        <taxon>NPAAA clade</taxon>
        <taxon>Hologalegina</taxon>
        <taxon>IRL clade</taxon>
        <taxon>Fabeae</taxon>
        <taxon>Lathyrus</taxon>
    </lineage>
</organism>